<reference evidence="1 2" key="2">
    <citation type="submission" date="2017-10" db="EMBL/GenBank/DDBJ databases">
        <title>Extensive intraspecific genome diversity in a model arbuscular mycorrhizal fungus.</title>
        <authorList>
            <person name="Chen E.C.H."/>
            <person name="Morin E."/>
            <person name="Baudet D."/>
            <person name="Noel J."/>
            <person name="Ndikumana S."/>
            <person name="Charron P."/>
            <person name="St-Onge C."/>
            <person name="Giorgi J."/>
            <person name="Grigoriev I.V."/>
            <person name="Roux C."/>
            <person name="Martin F.M."/>
            <person name="Corradi N."/>
        </authorList>
    </citation>
    <scope>NUCLEOTIDE SEQUENCE [LARGE SCALE GENOMIC DNA]</scope>
    <source>
        <strain evidence="1 2">C2</strain>
    </source>
</reference>
<comment type="caution">
    <text evidence="1">The sequence shown here is derived from an EMBL/GenBank/DDBJ whole genome shotgun (WGS) entry which is preliminary data.</text>
</comment>
<accession>A0A2N1MJU3</accession>
<gene>
    <name evidence="1" type="ORF">RhiirC2_791133</name>
</gene>
<sequence>METAVTNAILQHQFCLYDPVTACTQEGQRSIFVSDILSDATAIYNKTIEQFNEIKCVSILYTKIFFKILVNRLSEILTKEKVLCNTNYTALKNEYNNARKKSKRINLSDNFINLVMNVNLNRFNRVLINNDMIEEYYVQDGIDQGETGYKIEVEKIIDRSKNEEEKLEIMINATAFMNDTMLIENDKESIDKMIKIWHQFFEINDITANVSKYELD</sequence>
<dbReference type="Proteomes" id="UP000233469">
    <property type="component" value="Unassembled WGS sequence"/>
</dbReference>
<proteinExistence type="predicted"/>
<organism evidence="1 2">
    <name type="scientific">Rhizophagus irregularis</name>
    <dbReference type="NCBI Taxonomy" id="588596"/>
    <lineage>
        <taxon>Eukaryota</taxon>
        <taxon>Fungi</taxon>
        <taxon>Fungi incertae sedis</taxon>
        <taxon>Mucoromycota</taxon>
        <taxon>Glomeromycotina</taxon>
        <taxon>Glomeromycetes</taxon>
        <taxon>Glomerales</taxon>
        <taxon>Glomeraceae</taxon>
        <taxon>Rhizophagus</taxon>
    </lineage>
</organism>
<dbReference type="VEuPathDB" id="FungiDB:RhiirA1_459091"/>
<reference evidence="1 2" key="1">
    <citation type="submission" date="2016-04" db="EMBL/GenBank/DDBJ databases">
        <title>Genome analyses suggest a sexual origin of heterokaryosis in a supposedly ancient asexual fungus.</title>
        <authorList>
            <person name="Ropars J."/>
            <person name="Sedzielewska K."/>
            <person name="Noel J."/>
            <person name="Charron P."/>
            <person name="Farinelli L."/>
            <person name="Marton T."/>
            <person name="Kruger M."/>
            <person name="Pelin A."/>
            <person name="Brachmann A."/>
            <person name="Corradi N."/>
        </authorList>
    </citation>
    <scope>NUCLEOTIDE SEQUENCE [LARGE SCALE GENOMIC DNA]</scope>
    <source>
        <strain evidence="1 2">C2</strain>
    </source>
</reference>
<protein>
    <submittedName>
        <fullName evidence="1">Uncharacterized protein</fullName>
    </submittedName>
</protein>
<dbReference type="AlphaFoldDB" id="A0A2N1MJU3"/>
<dbReference type="EMBL" id="LLXL01002077">
    <property type="protein sequence ID" value="PKK61915.1"/>
    <property type="molecule type" value="Genomic_DNA"/>
</dbReference>
<dbReference type="VEuPathDB" id="FungiDB:FUN_021028"/>
<evidence type="ECO:0000313" key="2">
    <source>
        <dbReference type="Proteomes" id="UP000233469"/>
    </source>
</evidence>
<evidence type="ECO:0000313" key="1">
    <source>
        <dbReference type="EMBL" id="PKK61915.1"/>
    </source>
</evidence>
<name>A0A2N1MJU3_9GLOM</name>